<name>H8X6C2_CANO9</name>
<dbReference type="GeneID" id="14540470"/>
<feature type="compositionally biased region" description="Basic and acidic residues" evidence="1">
    <location>
        <begin position="200"/>
        <end position="210"/>
    </location>
</feature>
<sequence>MNITESNKKLLNESNIYEASNGDYHESRLVNRRYIVQNDTPHKLIPKRKGLKLVIDKDANDLDKVFRAKGRTITPDEILNMMKPGKLKIPFADPRDSRGEKLLPSSDLLKSIHYFVAKKYTKDMTRKSGIHKYLECMDETALLGMGMMLDSWVDELITEDTCRMFLQEDGGSDEGGRTRNENENEKDEVGTAESSSESDSEGKSDIEKSS</sequence>
<dbReference type="GO" id="GO:0006360">
    <property type="term" value="P:transcription by RNA polymerase I"/>
    <property type="evidence" value="ECO:0007669"/>
    <property type="project" value="InterPro"/>
</dbReference>
<dbReference type="PANTHER" id="PTHR28054:SF1">
    <property type="entry name" value="RNA POLYMERASE I-SPECIFIC TRANSCRIPTION INITIATION FACTOR RRN10"/>
    <property type="match status" value="1"/>
</dbReference>
<dbReference type="Proteomes" id="UP000005018">
    <property type="component" value="Chromosome 4"/>
</dbReference>
<feature type="compositionally biased region" description="Basic and acidic residues" evidence="1">
    <location>
        <begin position="174"/>
        <end position="189"/>
    </location>
</feature>
<dbReference type="eggNOG" id="ENOG502S1BQ">
    <property type="taxonomic scope" value="Eukaryota"/>
</dbReference>
<dbReference type="AlphaFoldDB" id="H8X6C2"/>
<protein>
    <submittedName>
        <fullName evidence="2">Uncharacterized protein</fullName>
    </submittedName>
</protein>
<accession>H8X6C2</accession>
<dbReference type="KEGG" id="cot:CORT_0D05310"/>
<reference evidence="2 3" key="1">
    <citation type="journal article" date="2012" name="PLoS ONE">
        <title>Sequence and analysis of the genome of the pathogenic yeast Candida orthopsilosis.</title>
        <authorList>
            <person name="Riccombeni A."/>
            <person name="Vidanes G."/>
            <person name="Proux-Wera E."/>
            <person name="Wolfe K.H."/>
            <person name="Butler G."/>
        </authorList>
    </citation>
    <scope>NUCLEOTIDE SEQUENCE [LARGE SCALE GENOMIC DNA]</scope>
    <source>
        <strain evidence="2 3">Co 90-125</strain>
    </source>
</reference>
<dbReference type="HOGENOM" id="CLU_105114_0_0_1"/>
<gene>
    <name evidence="2" type="ORF">CORT_0D05310</name>
</gene>
<keyword evidence="3" id="KW-1185">Reference proteome</keyword>
<dbReference type="EMBL" id="HE681722">
    <property type="protein sequence ID" value="CCG23370.1"/>
    <property type="molecule type" value="Genomic_DNA"/>
</dbReference>
<feature type="region of interest" description="Disordered" evidence="1">
    <location>
        <begin position="167"/>
        <end position="210"/>
    </location>
</feature>
<evidence type="ECO:0000313" key="3">
    <source>
        <dbReference type="Proteomes" id="UP000005018"/>
    </source>
</evidence>
<dbReference type="Pfam" id="PF05234">
    <property type="entry name" value="UAF_Rrn10"/>
    <property type="match status" value="1"/>
</dbReference>
<dbReference type="RefSeq" id="XP_003869505.1">
    <property type="nucleotide sequence ID" value="XM_003869456.1"/>
</dbReference>
<proteinExistence type="predicted"/>
<dbReference type="OrthoDB" id="2565191at2759"/>
<evidence type="ECO:0000256" key="1">
    <source>
        <dbReference type="SAM" id="MobiDB-lite"/>
    </source>
</evidence>
<dbReference type="PANTHER" id="PTHR28054">
    <property type="entry name" value="RNA POLYMERASE I-SPECIFIC TRANSCRIPTION INITIATION FACTOR RRN10"/>
    <property type="match status" value="1"/>
</dbReference>
<dbReference type="InterPro" id="IPR022793">
    <property type="entry name" value="Rrn10"/>
</dbReference>
<organism evidence="2 3">
    <name type="scientific">Candida orthopsilosis (strain 90-125)</name>
    <name type="common">Yeast</name>
    <dbReference type="NCBI Taxonomy" id="1136231"/>
    <lineage>
        <taxon>Eukaryota</taxon>
        <taxon>Fungi</taxon>
        <taxon>Dikarya</taxon>
        <taxon>Ascomycota</taxon>
        <taxon>Saccharomycotina</taxon>
        <taxon>Pichiomycetes</taxon>
        <taxon>Debaryomycetaceae</taxon>
        <taxon>Candida/Lodderomyces clade</taxon>
        <taxon>Candida</taxon>
    </lineage>
</organism>
<evidence type="ECO:0000313" key="2">
    <source>
        <dbReference type="EMBL" id="CCG23370.1"/>
    </source>
</evidence>